<evidence type="ECO:0000313" key="3">
    <source>
        <dbReference type="Proteomes" id="UP000522365"/>
    </source>
</evidence>
<name>A0A7J9P0X9_METMI</name>
<comment type="caution">
    <text evidence="2">The sequence shown here is derived from an EMBL/GenBank/DDBJ whole genome shotgun (WGS) entry which is preliminary data.</text>
</comment>
<keyword evidence="1" id="KW-0472">Membrane</keyword>
<feature type="transmembrane region" description="Helical" evidence="1">
    <location>
        <begin position="12"/>
        <end position="29"/>
    </location>
</feature>
<dbReference type="EMBL" id="JACDUK010000002">
    <property type="protein sequence ID" value="MBA2852983.1"/>
    <property type="molecule type" value="Genomic_DNA"/>
</dbReference>
<dbReference type="RefSeq" id="WP_181504130.1">
    <property type="nucleotide sequence ID" value="NZ_JACDUK010000002.1"/>
</dbReference>
<evidence type="ECO:0000313" key="2">
    <source>
        <dbReference type="EMBL" id="MBA2852983.1"/>
    </source>
</evidence>
<evidence type="ECO:0000256" key="1">
    <source>
        <dbReference type="SAM" id="Phobius"/>
    </source>
</evidence>
<dbReference type="Proteomes" id="UP000522365">
    <property type="component" value="Unassembled WGS sequence"/>
</dbReference>
<proteinExistence type="predicted"/>
<gene>
    <name evidence="2" type="ORF">HNP89_000940</name>
</gene>
<organism evidence="2 3">
    <name type="scientific">Methanococcus maripaludis</name>
    <name type="common">Methanococcus deltae</name>
    <dbReference type="NCBI Taxonomy" id="39152"/>
    <lineage>
        <taxon>Archaea</taxon>
        <taxon>Methanobacteriati</taxon>
        <taxon>Methanobacteriota</taxon>
        <taxon>Methanomada group</taxon>
        <taxon>Methanococci</taxon>
        <taxon>Methanococcales</taxon>
        <taxon>Methanococcaceae</taxon>
        <taxon>Methanococcus</taxon>
    </lineage>
</organism>
<sequence>MPRMFRKDDHYFHGVVVGALAYYAFYYIWDNYYIHPIGIFVGLIVIIWVIGWILDK</sequence>
<dbReference type="AlphaFoldDB" id="A0A7J9P0X9"/>
<reference evidence="2 3" key="1">
    <citation type="submission" date="2020-07" db="EMBL/GenBank/DDBJ databases">
        <title>Genomic Encyclopedia of Type Strains, Phase IV (KMG-V): Genome sequencing to study the core and pangenomes of soil and plant-associated prokaryotes.</title>
        <authorList>
            <person name="Whitman W."/>
        </authorList>
    </citation>
    <scope>NUCLEOTIDE SEQUENCE [LARGE SCALE GENOMIC DNA]</scope>
    <source>
        <strain evidence="2 3">S1</strain>
    </source>
</reference>
<protein>
    <submittedName>
        <fullName evidence="2">Uncharacterized protein</fullName>
    </submittedName>
</protein>
<keyword evidence="1" id="KW-0812">Transmembrane</keyword>
<feature type="transmembrane region" description="Helical" evidence="1">
    <location>
        <begin position="35"/>
        <end position="54"/>
    </location>
</feature>
<keyword evidence="1" id="KW-1133">Transmembrane helix</keyword>
<accession>A0A7J9P0X9</accession>